<keyword evidence="2" id="KW-1185">Reference proteome</keyword>
<dbReference type="RefSeq" id="WP_166454161.1">
    <property type="nucleotide sequence ID" value="NZ_JAAOMA010000067.1"/>
</dbReference>
<evidence type="ECO:0000313" key="2">
    <source>
        <dbReference type="Proteomes" id="UP001515641"/>
    </source>
</evidence>
<evidence type="ECO:0008006" key="3">
    <source>
        <dbReference type="Google" id="ProtNLM"/>
    </source>
</evidence>
<evidence type="ECO:0000313" key="1">
    <source>
        <dbReference type="EMBL" id="NHR08530.1"/>
    </source>
</evidence>
<organism evidence="1 2">
    <name type="scientific">Chromobacterium fluminis</name>
    <dbReference type="NCBI Taxonomy" id="3044269"/>
    <lineage>
        <taxon>Bacteria</taxon>
        <taxon>Pseudomonadati</taxon>
        <taxon>Pseudomonadota</taxon>
        <taxon>Betaproteobacteria</taxon>
        <taxon>Neisseriales</taxon>
        <taxon>Chromobacteriaceae</taxon>
        <taxon>Chromobacterium</taxon>
    </lineage>
</organism>
<protein>
    <recommendedName>
        <fullName evidence="3">Thiamine pyrophosphate enzyme N-terminal TPP-binding domain-containing protein</fullName>
    </recommendedName>
</protein>
<proteinExistence type="predicted"/>
<dbReference type="EMBL" id="JAAOMA010000067">
    <property type="protein sequence ID" value="NHR08530.1"/>
    <property type="molecule type" value="Genomic_DNA"/>
</dbReference>
<gene>
    <name evidence="1" type="ORF">HA052_25400</name>
</gene>
<dbReference type="Proteomes" id="UP001515641">
    <property type="component" value="Unassembled WGS sequence"/>
</dbReference>
<comment type="caution">
    <text evidence="1">The sequence shown here is derived from an EMBL/GenBank/DDBJ whole genome shotgun (WGS) entry which is preliminary data.</text>
</comment>
<reference evidence="1 2" key="1">
    <citation type="submission" date="2020-03" db="EMBL/GenBank/DDBJ databases">
        <title>Draft genome sequence of environmentally isolated cultures.</title>
        <authorList>
            <person name="Wilson H.S."/>
            <person name="De Leon M.E."/>
        </authorList>
    </citation>
    <scope>NUCLEOTIDE SEQUENCE [LARGE SCALE GENOMIC DNA]</scope>
    <source>
        <strain evidence="1 2">HSC-31F16</strain>
    </source>
</reference>
<accession>A0ABX0LA42</accession>
<sequence length="57" mass="5991">MPKLSRVLSRLFPASVIPVSVLPNEAEARALAALLVAQGQRALIHRTAAGFAVEVLA</sequence>
<name>A0ABX0LA42_9NEIS</name>
<dbReference type="GeneID" id="58562617"/>